<reference evidence="3" key="1">
    <citation type="submission" date="2016-11" db="UniProtKB">
        <authorList>
            <consortium name="WormBaseParasite"/>
        </authorList>
    </citation>
    <scope>IDENTIFICATION</scope>
</reference>
<proteinExistence type="predicted"/>
<dbReference type="AlphaFoldDB" id="A0A1I8FEV4"/>
<evidence type="ECO:0000256" key="1">
    <source>
        <dbReference type="SAM" id="MobiDB-lite"/>
    </source>
</evidence>
<dbReference type="Proteomes" id="UP000095280">
    <property type="component" value="Unplaced"/>
</dbReference>
<dbReference type="WBParaSite" id="maker-unitig_31894-snap-gene-0.1-mRNA-1">
    <property type="protein sequence ID" value="maker-unitig_31894-snap-gene-0.1-mRNA-1"/>
    <property type="gene ID" value="maker-unitig_31894-snap-gene-0.1"/>
</dbReference>
<sequence length="196" mass="22157">MKSRNLASQIAALAPDRRNSLPRPEQFKSGRYFYYRLARNPLWNRVRRLRAGCTQKATPVRFNVVSSAATACLPRGAGAADLFLIRTLLRTSGLLKKFTRRFHLTEASGLNRSPINKELNAIQEDGGEMFFGRLRGVQADLARTSVLQNAGEMGWKEAKAWARRVRASRRRWASRRQTRQAPASAFMSSSAHCRAH</sequence>
<evidence type="ECO:0000313" key="3">
    <source>
        <dbReference type="WBParaSite" id="maker-unitig_31894-snap-gene-0.1-mRNA-1"/>
    </source>
</evidence>
<feature type="region of interest" description="Disordered" evidence="1">
    <location>
        <begin position="172"/>
        <end position="196"/>
    </location>
</feature>
<keyword evidence="2" id="KW-1185">Reference proteome</keyword>
<organism evidence="2 3">
    <name type="scientific">Macrostomum lignano</name>
    <dbReference type="NCBI Taxonomy" id="282301"/>
    <lineage>
        <taxon>Eukaryota</taxon>
        <taxon>Metazoa</taxon>
        <taxon>Spiralia</taxon>
        <taxon>Lophotrochozoa</taxon>
        <taxon>Platyhelminthes</taxon>
        <taxon>Rhabditophora</taxon>
        <taxon>Macrostomorpha</taxon>
        <taxon>Macrostomida</taxon>
        <taxon>Macrostomidae</taxon>
        <taxon>Macrostomum</taxon>
    </lineage>
</organism>
<accession>A0A1I8FEV4</accession>
<evidence type="ECO:0000313" key="2">
    <source>
        <dbReference type="Proteomes" id="UP000095280"/>
    </source>
</evidence>
<feature type="compositionally biased region" description="Polar residues" evidence="1">
    <location>
        <begin position="186"/>
        <end position="196"/>
    </location>
</feature>
<name>A0A1I8FEV4_9PLAT</name>
<protein>
    <submittedName>
        <fullName evidence="3">HTH_Tnp_ISL3 domain-containing protein</fullName>
    </submittedName>
</protein>